<dbReference type="Proteomes" id="UP001054252">
    <property type="component" value="Unassembled WGS sequence"/>
</dbReference>
<organism evidence="2 3">
    <name type="scientific">Rubroshorea leprosula</name>
    <dbReference type="NCBI Taxonomy" id="152421"/>
    <lineage>
        <taxon>Eukaryota</taxon>
        <taxon>Viridiplantae</taxon>
        <taxon>Streptophyta</taxon>
        <taxon>Embryophyta</taxon>
        <taxon>Tracheophyta</taxon>
        <taxon>Spermatophyta</taxon>
        <taxon>Magnoliopsida</taxon>
        <taxon>eudicotyledons</taxon>
        <taxon>Gunneridae</taxon>
        <taxon>Pentapetalae</taxon>
        <taxon>rosids</taxon>
        <taxon>malvids</taxon>
        <taxon>Malvales</taxon>
        <taxon>Dipterocarpaceae</taxon>
        <taxon>Rubroshorea</taxon>
    </lineage>
</organism>
<evidence type="ECO:0000256" key="1">
    <source>
        <dbReference type="SAM" id="MobiDB-lite"/>
    </source>
</evidence>
<accession>A0AAV5HHM0</accession>
<protein>
    <submittedName>
        <fullName evidence="2">Uncharacterized protein</fullName>
    </submittedName>
</protein>
<reference evidence="2 3" key="1">
    <citation type="journal article" date="2021" name="Commun. Biol.">
        <title>The genome of Shorea leprosula (Dipterocarpaceae) highlights the ecological relevance of drought in aseasonal tropical rainforests.</title>
        <authorList>
            <person name="Ng K.K.S."/>
            <person name="Kobayashi M.J."/>
            <person name="Fawcett J.A."/>
            <person name="Hatakeyama M."/>
            <person name="Paape T."/>
            <person name="Ng C.H."/>
            <person name="Ang C.C."/>
            <person name="Tnah L.H."/>
            <person name="Lee C.T."/>
            <person name="Nishiyama T."/>
            <person name="Sese J."/>
            <person name="O'Brien M.J."/>
            <person name="Copetti D."/>
            <person name="Mohd Noor M.I."/>
            <person name="Ong R.C."/>
            <person name="Putra M."/>
            <person name="Sireger I.Z."/>
            <person name="Indrioko S."/>
            <person name="Kosugi Y."/>
            <person name="Izuno A."/>
            <person name="Isagi Y."/>
            <person name="Lee S.L."/>
            <person name="Shimizu K.K."/>
        </authorList>
    </citation>
    <scope>NUCLEOTIDE SEQUENCE [LARGE SCALE GENOMIC DNA]</scope>
    <source>
        <strain evidence="2">214</strain>
    </source>
</reference>
<keyword evidence="3" id="KW-1185">Reference proteome</keyword>
<evidence type="ECO:0000313" key="2">
    <source>
        <dbReference type="EMBL" id="GKU86666.1"/>
    </source>
</evidence>
<gene>
    <name evidence="2" type="ORF">SLEP1_g1160</name>
</gene>
<proteinExistence type="predicted"/>
<sequence>MQRENNFHPDSGICRRLFRYIFNALKVLNGTQGLYTHAKPKGRDDMRIKLMKEDDDAGCEVEILFKKTDETEYDRSKINIDVEEEDKEKKNGKTVISDPPEHPRVLLNVDSNINEKSDEYIRRRKARMRNIDIEQKKY</sequence>
<feature type="region of interest" description="Disordered" evidence="1">
    <location>
        <begin position="84"/>
        <end position="105"/>
    </location>
</feature>
<evidence type="ECO:0000313" key="3">
    <source>
        <dbReference type="Proteomes" id="UP001054252"/>
    </source>
</evidence>
<dbReference type="AlphaFoldDB" id="A0AAV5HHM0"/>
<name>A0AAV5HHM0_9ROSI</name>
<comment type="caution">
    <text evidence="2">The sequence shown here is derived from an EMBL/GenBank/DDBJ whole genome shotgun (WGS) entry which is preliminary data.</text>
</comment>
<dbReference type="EMBL" id="BPVZ01000001">
    <property type="protein sequence ID" value="GKU86666.1"/>
    <property type="molecule type" value="Genomic_DNA"/>
</dbReference>